<feature type="transmembrane region" description="Helical" evidence="1">
    <location>
        <begin position="148"/>
        <end position="165"/>
    </location>
</feature>
<organism evidence="2">
    <name type="scientific">Thermodesulfovibrio autotrophicus</name>
    <dbReference type="NCBI Taxonomy" id="3118333"/>
    <lineage>
        <taxon>Bacteria</taxon>
        <taxon>Pseudomonadati</taxon>
        <taxon>Nitrospirota</taxon>
        <taxon>Thermodesulfovibrionia</taxon>
        <taxon>Thermodesulfovibrionales</taxon>
        <taxon>Thermodesulfovibrionaceae</taxon>
        <taxon>Thermodesulfovibrio</taxon>
    </lineage>
</organism>
<feature type="transmembrane region" description="Helical" evidence="1">
    <location>
        <begin position="54"/>
        <end position="72"/>
    </location>
</feature>
<keyword evidence="1" id="KW-0812">Transmembrane</keyword>
<keyword evidence="1" id="KW-0472">Membrane</keyword>
<name>A0AAU8GXX1_9BACT</name>
<keyword evidence="2" id="KW-0378">Hydrolase</keyword>
<accession>A0AAU8GXX1</accession>
<proteinExistence type="predicted"/>
<reference evidence="2" key="1">
    <citation type="submission" date="2024-01" db="EMBL/GenBank/DDBJ databases">
        <title>The first autotrophic representatives of the genus Thermodesulfovibrio.</title>
        <authorList>
            <person name="Maltseva A.I."/>
            <person name="Elcheninov A.G."/>
            <person name="Kublanov I.V."/>
            <person name="Lebedinsky A.V."/>
            <person name="Frolov E.N."/>
        </authorList>
    </citation>
    <scope>NUCLEOTIDE SEQUENCE</scope>
    <source>
        <strain evidence="2">3907-1M</strain>
    </source>
</reference>
<dbReference type="InterPro" id="IPR007404">
    <property type="entry name" value="YdjM-like"/>
</dbReference>
<dbReference type="KEGG" id="taut:V4D30_00905"/>
<evidence type="ECO:0000256" key="1">
    <source>
        <dbReference type="SAM" id="Phobius"/>
    </source>
</evidence>
<sequence>MKWINHKISTFAITMLLTGNFAGSVIAAAGSIIPDAVEGHDYESERWRKNHRRLSHWLAGYIGVAIFLWSYLKFKLKINALVFPVGKYISLFSVFNSETLIYLLFYGGFFLSIGCILHVLEDALSSTVPVLHPTKRVFTLGLMRTGSPAEYLLSFSLLAGMLFFLK</sequence>
<dbReference type="Pfam" id="PF04307">
    <property type="entry name" value="YdjM"/>
    <property type="match status" value="1"/>
</dbReference>
<evidence type="ECO:0000313" key="2">
    <source>
        <dbReference type="EMBL" id="XCH46852.1"/>
    </source>
</evidence>
<protein>
    <submittedName>
        <fullName evidence="2">Metal-dependent hydrolase</fullName>
    </submittedName>
</protein>
<keyword evidence="1" id="KW-1133">Transmembrane helix</keyword>
<dbReference type="RefSeq" id="WP_353684375.1">
    <property type="nucleotide sequence ID" value="NZ_CP144373.1"/>
</dbReference>
<gene>
    <name evidence="2" type="ORF">V4D30_00905</name>
</gene>
<feature type="transmembrane region" description="Helical" evidence="1">
    <location>
        <begin position="100"/>
        <end position="120"/>
    </location>
</feature>
<dbReference type="GO" id="GO:0016787">
    <property type="term" value="F:hydrolase activity"/>
    <property type="evidence" value="ECO:0007669"/>
    <property type="project" value="UniProtKB-KW"/>
</dbReference>
<dbReference type="AlphaFoldDB" id="A0AAU8GXX1"/>
<feature type="transmembrane region" description="Helical" evidence="1">
    <location>
        <begin position="12"/>
        <end position="34"/>
    </location>
</feature>
<dbReference type="EMBL" id="CP144373">
    <property type="protein sequence ID" value="XCH46852.1"/>
    <property type="molecule type" value="Genomic_DNA"/>
</dbReference>